<dbReference type="PANTHER" id="PTHR30093">
    <property type="entry name" value="GENERAL SECRETION PATHWAY PROTEIN G"/>
    <property type="match status" value="1"/>
</dbReference>
<dbReference type="AlphaFoldDB" id="A0A6M5YT90"/>
<gene>
    <name evidence="3" type="ORF">FTUN_4048</name>
</gene>
<sequence length="280" mass="29183">MALRFPRTTSAVALALSLGLVGLPACKKKSKPTAPDTPAPETNAGPGTNAPAPAGVGGGDPEAPRPLNLGGPLEPAARTAALRNMKQIGFAIANFHDAHGALPAGYADATGQPGLSWRVALLPYIEQDALFGQFKRDEPWDGPNNKPLIAKMPKVYAPPNENTRGYTFCRGFTGPNTWLPPQQQPGRAGQLLLGVKTFQITGGLSNTILVAEAAEAVVWTKPDEVPFAPNSVPKLGGVFRSGCTVLMADGSVKFVRNPVSPAGLADAIQINSSKHAALDE</sequence>
<accession>A0A6M5YT90</accession>
<feature type="domain" description="DUF1559" evidence="2">
    <location>
        <begin position="79"/>
        <end position="221"/>
    </location>
</feature>
<feature type="compositionally biased region" description="Low complexity" evidence="1">
    <location>
        <begin position="44"/>
        <end position="54"/>
    </location>
</feature>
<evidence type="ECO:0000259" key="2">
    <source>
        <dbReference type="Pfam" id="PF07596"/>
    </source>
</evidence>
<name>A0A6M5YT90_9BACT</name>
<dbReference type="InterPro" id="IPR011453">
    <property type="entry name" value="DUF1559"/>
</dbReference>
<reference evidence="4" key="1">
    <citation type="submission" date="2020-05" db="EMBL/GenBank/DDBJ databases">
        <title>Frigoriglobus tundricola gen. nov., sp. nov., a psychrotolerant cellulolytic planctomycete of the family Gemmataceae with two divergent copies of 16S rRNA gene.</title>
        <authorList>
            <person name="Kulichevskaya I.S."/>
            <person name="Ivanova A.A."/>
            <person name="Naumoff D.G."/>
            <person name="Beletsky A.V."/>
            <person name="Rijpstra W.I.C."/>
            <person name="Sinninghe Damste J.S."/>
            <person name="Mardanov A.V."/>
            <person name="Ravin N.V."/>
            <person name="Dedysh S.N."/>
        </authorList>
    </citation>
    <scope>NUCLEOTIDE SEQUENCE [LARGE SCALE GENOMIC DNA]</scope>
    <source>
        <strain evidence="4">PL17</strain>
    </source>
</reference>
<dbReference type="EMBL" id="CP053452">
    <property type="protein sequence ID" value="QJW96491.1"/>
    <property type="molecule type" value="Genomic_DNA"/>
</dbReference>
<evidence type="ECO:0000313" key="3">
    <source>
        <dbReference type="EMBL" id="QJW96491.1"/>
    </source>
</evidence>
<proteinExistence type="predicted"/>
<feature type="region of interest" description="Disordered" evidence="1">
    <location>
        <begin position="28"/>
        <end position="72"/>
    </location>
</feature>
<organism evidence="3 4">
    <name type="scientific">Frigoriglobus tundricola</name>
    <dbReference type="NCBI Taxonomy" id="2774151"/>
    <lineage>
        <taxon>Bacteria</taxon>
        <taxon>Pseudomonadati</taxon>
        <taxon>Planctomycetota</taxon>
        <taxon>Planctomycetia</taxon>
        <taxon>Gemmatales</taxon>
        <taxon>Gemmataceae</taxon>
        <taxon>Frigoriglobus</taxon>
    </lineage>
</organism>
<evidence type="ECO:0000256" key="1">
    <source>
        <dbReference type="SAM" id="MobiDB-lite"/>
    </source>
</evidence>
<keyword evidence="4" id="KW-1185">Reference proteome</keyword>
<evidence type="ECO:0000313" key="4">
    <source>
        <dbReference type="Proteomes" id="UP000503447"/>
    </source>
</evidence>
<dbReference type="RefSeq" id="WP_171472060.1">
    <property type="nucleotide sequence ID" value="NZ_CP053452.2"/>
</dbReference>
<protein>
    <recommendedName>
        <fullName evidence="2">DUF1559 domain-containing protein</fullName>
    </recommendedName>
</protein>
<dbReference type="KEGG" id="ftj:FTUN_4048"/>
<dbReference type="Proteomes" id="UP000503447">
    <property type="component" value="Chromosome"/>
</dbReference>
<dbReference type="Pfam" id="PF07596">
    <property type="entry name" value="SBP_bac_10"/>
    <property type="match status" value="1"/>
</dbReference>
<dbReference type="PANTHER" id="PTHR30093:SF2">
    <property type="entry name" value="TYPE II SECRETION SYSTEM PROTEIN H"/>
    <property type="match status" value="1"/>
</dbReference>